<dbReference type="SMART" id="SM00382">
    <property type="entry name" value="AAA"/>
    <property type="match status" value="1"/>
</dbReference>
<dbReference type="AlphaFoldDB" id="A0A2S0MM01"/>
<keyword evidence="10" id="KW-1185">Reference proteome</keyword>
<reference evidence="10" key="1">
    <citation type="submission" date="2018-03" db="EMBL/GenBank/DDBJ databases">
        <title>Genomic analysis of the strain SH-1 isolated from shrimp intestine.</title>
        <authorList>
            <person name="Kim Y.-S."/>
            <person name="Kim S.-E."/>
            <person name="Kim K.-H."/>
        </authorList>
    </citation>
    <scope>NUCLEOTIDE SEQUENCE [LARGE SCALE GENOMIC DNA]</scope>
    <source>
        <strain evidence="10">SH-1</strain>
    </source>
</reference>
<dbReference type="RefSeq" id="WP_106471224.1">
    <property type="nucleotide sequence ID" value="NZ_CP027665.1"/>
</dbReference>
<keyword evidence="5" id="KW-0547">Nucleotide-binding</keyword>
<dbReference type="SUPFAM" id="SSF52540">
    <property type="entry name" value="P-loop containing nucleoside triphosphate hydrolases"/>
    <property type="match status" value="1"/>
</dbReference>
<dbReference type="EMBL" id="CP027665">
    <property type="protein sequence ID" value="AVO36910.1"/>
    <property type="molecule type" value="Genomic_DNA"/>
</dbReference>
<name>A0A2S0MM01_9RHOB</name>
<accession>A0A2S0MM01</accession>
<keyword evidence="6 9" id="KW-0067">ATP-binding</keyword>
<dbReference type="InterPro" id="IPR013563">
    <property type="entry name" value="Oligopep_ABC_C"/>
</dbReference>
<organism evidence="9 10">
    <name type="scientific">Pukyongiella litopenaei</name>
    <dbReference type="NCBI Taxonomy" id="2605946"/>
    <lineage>
        <taxon>Bacteria</taxon>
        <taxon>Pseudomonadati</taxon>
        <taxon>Pseudomonadota</taxon>
        <taxon>Alphaproteobacteria</taxon>
        <taxon>Rhodobacterales</taxon>
        <taxon>Paracoccaceae</taxon>
        <taxon>Pukyongiella</taxon>
    </lineage>
</organism>
<dbReference type="Proteomes" id="UP000237655">
    <property type="component" value="Chromosome"/>
</dbReference>
<keyword evidence="7" id="KW-0472">Membrane</keyword>
<evidence type="ECO:0000256" key="7">
    <source>
        <dbReference type="ARBA" id="ARBA00023136"/>
    </source>
</evidence>
<dbReference type="KEGG" id="thas:C6Y53_03840"/>
<evidence type="ECO:0000256" key="2">
    <source>
        <dbReference type="ARBA" id="ARBA00005417"/>
    </source>
</evidence>
<evidence type="ECO:0000256" key="3">
    <source>
        <dbReference type="ARBA" id="ARBA00022448"/>
    </source>
</evidence>
<dbReference type="InterPro" id="IPR003593">
    <property type="entry name" value="AAA+_ATPase"/>
</dbReference>
<dbReference type="PANTHER" id="PTHR43297">
    <property type="entry name" value="OLIGOPEPTIDE TRANSPORT ATP-BINDING PROTEIN APPD"/>
    <property type="match status" value="1"/>
</dbReference>
<dbReference type="PROSITE" id="PS50893">
    <property type="entry name" value="ABC_TRANSPORTER_2"/>
    <property type="match status" value="1"/>
</dbReference>
<keyword evidence="4" id="KW-1003">Cell membrane</keyword>
<dbReference type="GO" id="GO:0005524">
    <property type="term" value="F:ATP binding"/>
    <property type="evidence" value="ECO:0007669"/>
    <property type="project" value="UniProtKB-KW"/>
</dbReference>
<dbReference type="GO" id="GO:0055085">
    <property type="term" value="P:transmembrane transport"/>
    <property type="evidence" value="ECO:0007669"/>
    <property type="project" value="UniProtKB-ARBA"/>
</dbReference>
<dbReference type="Pfam" id="PF00005">
    <property type="entry name" value="ABC_tran"/>
    <property type="match status" value="1"/>
</dbReference>
<dbReference type="InterPro" id="IPR027417">
    <property type="entry name" value="P-loop_NTPase"/>
</dbReference>
<dbReference type="InterPro" id="IPR050388">
    <property type="entry name" value="ABC_Ni/Peptide_Import"/>
</dbReference>
<evidence type="ECO:0000256" key="1">
    <source>
        <dbReference type="ARBA" id="ARBA00004417"/>
    </source>
</evidence>
<dbReference type="PANTHER" id="PTHR43297:SF2">
    <property type="entry name" value="DIPEPTIDE TRANSPORT ATP-BINDING PROTEIN DPPD"/>
    <property type="match status" value="1"/>
</dbReference>
<dbReference type="InterPro" id="IPR017871">
    <property type="entry name" value="ABC_transporter-like_CS"/>
</dbReference>
<sequence length="336" mass="36030">MPSEPLLEVTDLTVQFRSEEGLVEAVRGVSFSVGRKEILGLVGESGSGKSQTLLAIMGLVDSPNAVLSGSIRFQGQELMGLSRRALDRIRGKKIGMIFQDPMTSLTPVHTVGAQIVETLRAHEPLSRRAAHDRAVELIDAVGIPVPRAVADRYPHQLSGGMRQRAVIAMAVACNPALLLADEPTTALDVTIQAQILDLIGRLREDFGSSVILVTHDLGVVAETSDRVNVMYAGRIVEEGPKAAVFRRPAHPYAWGLFGSIPPFDGPRPARLQAIPGAPPKLSALPEGCAFRPRCPHAHEACLIEPGLSGRAGHRSACVLPEETRATLMPAREVERG</sequence>
<dbReference type="Gene3D" id="3.40.50.300">
    <property type="entry name" value="P-loop containing nucleotide triphosphate hydrolases"/>
    <property type="match status" value="1"/>
</dbReference>
<dbReference type="InterPro" id="IPR003439">
    <property type="entry name" value="ABC_transporter-like_ATP-bd"/>
</dbReference>
<dbReference type="CDD" id="cd03257">
    <property type="entry name" value="ABC_NikE_OppD_transporters"/>
    <property type="match status" value="1"/>
</dbReference>
<comment type="subcellular location">
    <subcellularLocation>
        <location evidence="1">Cell inner membrane</location>
        <topology evidence="1">Peripheral membrane protein</topology>
    </subcellularLocation>
</comment>
<comment type="similarity">
    <text evidence="2">Belongs to the ABC transporter superfamily.</text>
</comment>
<dbReference type="NCBIfam" id="TIGR01727">
    <property type="entry name" value="oligo_HPY"/>
    <property type="match status" value="1"/>
</dbReference>
<evidence type="ECO:0000259" key="8">
    <source>
        <dbReference type="PROSITE" id="PS50893"/>
    </source>
</evidence>
<feature type="domain" description="ABC transporter" evidence="8">
    <location>
        <begin position="7"/>
        <end position="257"/>
    </location>
</feature>
<evidence type="ECO:0000256" key="5">
    <source>
        <dbReference type="ARBA" id="ARBA00022741"/>
    </source>
</evidence>
<dbReference type="PROSITE" id="PS00211">
    <property type="entry name" value="ABC_TRANSPORTER_1"/>
    <property type="match status" value="1"/>
</dbReference>
<protein>
    <submittedName>
        <fullName evidence="9">ABC transporter ATP-binding protein</fullName>
    </submittedName>
</protein>
<dbReference type="GO" id="GO:0015833">
    <property type="term" value="P:peptide transport"/>
    <property type="evidence" value="ECO:0007669"/>
    <property type="project" value="InterPro"/>
</dbReference>
<keyword evidence="3" id="KW-0813">Transport</keyword>
<dbReference type="GO" id="GO:0005886">
    <property type="term" value="C:plasma membrane"/>
    <property type="evidence" value="ECO:0007669"/>
    <property type="project" value="UniProtKB-SubCell"/>
</dbReference>
<evidence type="ECO:0000313" key="10">
    <source>
        <dbReference type="Proteomes" id="UP000237655"/>
    </source>
</evidence>
<evidence type="ECO:0000256" key="4">
    <source>
        <dbReference type="ARBA" id="ARBA00022475"/>
    </source>
</evidence>
<dbReference type="Pfam" id="PF08352">
    <property type="entry name" value="oligo_HPY"/>
    <property type="match status" value="1"/>
</dbReference>
<gene>
    <name evidence="9" type="ORF">C6Y53_03840</name>
</gene>
<dbReference type="GO" id="GO:0016887">
    <property type="term" value="F:ATP hydrolysis activity"/>
    <property type="evidence" value="ECO:0007669"/>
    <property type="project" value="InterPro"/>
</dbReference>
<proteinExistence type="inferred from homology"/>
<evidence type="ECO:0000256" key="6">
    <source>
        <dbReference type="ARBA" id="ARBA00022840"/>
    </source>
</evidence>
<dbReference type="FunFam" id="3.40.50.300:FF:000016">
    <property type="entry name" value="Oligopeptide ABC transporter ATP-binding component"/>
    <property type="match status" value="1"/>
</dbReference>
<evidence type="ECO:0000313" key="9">
    <source>
        <dbReference type="EMBL" id="AVO36910.1"/>
    </source>
</evidence>